<dbReference type="InterPro" id="IPR014729">
    <property type="entry name" value="Rossmann-like_a/b/a_fold"/>
</dbReference>
<dbReference type="AlphaFoldDB" id="J1I1Z5"/>
<proteinExistence type="inferred from homology"/>
<accession>J1I1Z5</accession>
<evidence type="ECO:0000313" key="8">
    <source>
        <dbReference type="Proteomes" id="UP000005113"/>
    </source>
</evidence>
<dbReference type="SUPFAM" id="SSF52402">
    <property type="entry name" value="Adenine nucleotide alpha hydrolases-like"/>
    <property type="match status" value="1"/>
</dbReference>
<evidence type="ECO:0000256" key="4">
    <source>
        <dbReference type="ARBA" id="ARBA00022982"/>
    </source>
</evidence>
<keyword evidence="4" id="KW-0249">Electron transport</keyword>
<evidence type="ECO:0000256" key="3">
    <source>
        <dbReference type="ARBA" id="ARBA00022448"/>
    </source>
</evidence>
<comment type="similarity">
    <text evidence="1">Belongs to the ETF beta-subunit/FixA family.</text>
</comment>
<feature type="domain" description="Electron transfer flavoprotein alpha/beta-subunit N-terminal" evidence="6">
    <location>
        <begin position="23"/>
        <end position="210"/>
    </location>
</feature>
<dbReference type="HOGENOM" id="CLU_060196_1_0_10"/>
<evidence type="ECO:0000256" key="1">
    <source>
        <dbReference type="ARBA" id="ARBA00007557"/>
    </source>
</evidence>
<dbReference type="InterPro" id="IPR000049">
    <property type="entry name" value="ET-Flavoprotein_bsu_CS"/>
</dbReference>
<dbReference type="OrthoDB" id="9804960at2"/>
<protein>
    <recommendedName>
        <fullName evidence="2">Electron transfer flavoprotein subunit beta</fullName>
    </recommendedName>
    <alternativeName>
        <fullName evidence="5">Electron transfer flavoprotein small subunit</fullName>
    </alternativeName>
</protein>
<evidence type="ECO:0000259" key="6">
    <source>
        <dbReference type="SMART" id="SM00893"/>
    </source>
</evidence>
<dbReference type="Pfam" id="PF01012">
    <property type="entry name" value="ETF"/>
    <property type="match status" value="1"/>
</dbReference>
<evidence type="ECO:0000256" key="5">
    <source>
        <dbReference type="ARBA" id="ARBA00042002"/>
    </source>
</evidence>
<dbReference type="PROSITE" id="PS01065">
    <property type="entry name" value="ETF_BETA"/>
    <property type="match status" value="1"/>
</dbReference>
<dbReference type="Gene3D" id="3.40.50.620">
    <property type="entry name" value="HUPs"/>
    <property type="match status" value="1"/>
</dbReference>
<dbReference type="PANTHER" id="PTHR21294:SF8">
    <property type="entry name" value="ELECTRON TRANSFER FLAVOPROTEIN SUBUNIT BETA"/>
    <property type="match status" value="1"/>
</dbReference>
<dbReference type="SMART" id="SM00893">
    <property type="entry name" value="ETF"/>
    <property type="match status" value="1"/>
</dbReference>
<dbReference type="CDD" id="cd01714">
    <property type="entry name" value="ETF_beta"/>
    <property type="match status" value="1"/>
</dbReference>
<organism evidence="7 8">
    <name type="scientific">Saprospira grandis DSM 2844</name>
    <dbReference type="NCBI Taxonomy" id="694433"/>
    <lineage>
        <taxon>Bacteria</taxon>
        <taxon>Pseudomonadati</taxon>
        <taxon>Bacteroidota</taxon>
        <taxon>Saprospiria</taxon>
        <taxon>Saprospirales</taxon>
        <taxon>Saprospiraceae</taxon>
        <taxon>Saprospira</taxon>
    </lineage>
</organism>
<dbReference type="InterPro" id="IPR014730">
    <property type="entry name" value="ETF_a/b_N"/>
</dbReference>
<dbReference type="PIRSF" id="PIRSF000090">
    <property type="entry name" value="Beta-ETF"/>
    <property type="match status" value="1"/>
</dbReference>
<name>J1I1Z5_9BACT</name>
<dbReference type="PANTHER" id="PTHR21294">
    <property type="entry name" value="ELECTRON TRANSFER FLAVOPROTEIN BETA-SUBUNIT"/>
    <property type="match status" value="1"/>
</dbReference>
<dbReference type="InterPro" id="IPR012255">
    <property type="entry name" value="ETF_b"/>
</dbReference>
<evidence type="ECO:0000256" key="2">
    <source>
        <dbReference type="ARBA" id="ARBA00016797"/>
    </source>
</evidence>
<reference evidence="8" key="1">
    <citation type="journal article" date="2012" name="Stand. Genomic Sci.">
        <title>Permanent draft genome sequence of the gliding predator Saprospira grandis strain Sa g1 (= HR1).</title>
        <authorList>
            <person name="Mavromatis K."/>
            <person name="Chertkov O."/>
            <person name="Lapidus A."/>
            <person name="Nolan M."/>
            <person name="Lucas S."/>
            <person name="Tice H."/>
            <person name="Del Rio T.G."/>
            <person name="Cheng J.F."/>
            <person name="Han C."/>
            <person name="Tapia R."/>
            <person name="Bruce D."/>
            <person name="Goodwin L.A."/>
            <person name="Pitluck S."/>
            <person name="Huntemann M."/>
            <person name="Liolios K."/>
            <person name="Pagani I."/>
            <person name="Ivanova N."/>
            <person name="Mikhailova N."/>
            <person name="Pati A."/>
            <person name="Chen A."/>
            <person name="Palaniappan K."/>
            <person name="Land M."/>
            <person name="Brambilla E.M."/>
            <person name="Rohde M."/>
            <person name="Spring S."/>
            <person name="Goker M."/>
            <person name="Detter J.C."/>
            <person name="Bristow J."/>
            <person name="Eisen J.A."/>
            <person name="Markowitz V."/>
            <person name="Hugenholtz P."/>
            <person name="Kyrpides N.C."/>
            <person name="Klenk H.P."/>
            <person name="Woyke T."/>
        </authorList>
    </citation>
    <scope>NUCLEOTIDE SEQUENCE [LARGE SCALE GENOMIC DNA]</scope>
    <source>
        <strain evidence="8">DSM 2844</strain>
    </source>
</reference>
<dbReference type="RefSeq" id="WP_002657163.1">
    <property type="nucleotide sequence ID" value="NZ_JH719942.1"/>
</dbReference>
<gene>
    <name evidence="7" type="ORF">SapgrDRAFT_0555</name>
</gene>
<keyword evidence="3" id="KW-0813">Transport</keyword>
<sequence>MKLLVCVSQTPDTTAKIKFTADNSQFDKNGVQFIMNPYDEWYALVRALELKEQVGGTVTLLHVGPKENEAVIRKGLAIGADNAIRIDAEAKSSLFVAKQIAEYAKTEGFDLLFFGKETIDYNGSEVPAMVSEYLDLPFVSYGIEMSVEGTTATVQRDIEGGKEVLTVDTPFVLSCAKGMAEQRIPNMRGIMMAKRKPIKVVPAVEAAVGAELVGYAYPPEKGDVKLIDADNMDELVQLLHNEAKVI</sequence>
<dbReference type="GO" id="GO:0009055">
    <property type="term" value="F:electron transfer activity"/>
    <property type="evidence" value="ECO:0007669"/>
    <property type="project" value="InterPro"/>
</dbReference>
<dbReference type="EMBL" id="JH719942">
    <property type="protein sequence ID" value="EJF52298.1"/>
    <property type="molecule type" value="Genomic_DNA"/>
</dbReference>
<evidence type="ECO:0000313" key="7">
    <source>
        <dbReference type="EMBL" id="EJF52298.1"/>
    </source>
</evidence>
<dbReference type="InterPro" id="IPR033948">
    <property type="entry name" value="ETF_beta_N"/>
</dbReference>
<dbReference type="Proteomes" id="UP000005113">
    <property type="component" value="Unassembled WGS sequence"/>
</dbReference>